<dbReference type="SUPFAM" id="SSF49464">
    <property type="entry name" value="Carboxypeptidase regulatory domain-like"/>
    <property type="match status" value="1"/>
</dbReference>
<dbReference type="InterPro" id="IPR011659">
    <property type="entry name" value="WD40"/>
</dbReference>
<dbReference type="Pfam" id="PF07676">
    <property type="entry name" value="PD40"/>
    <property type="match status" value="2"/>
</dbReference>
<dbReference type="SUPFAM" id="SSF103088">
    <property type="entry name" value="OmpA-like"/>
    <property type="match status" value="1"/>
</dbReference>
<dbReference type="Proteomes" id="UP001501844">
    <property type="component" value="Unassembled WGS sequence"/>
</dbReference>
<name>A0ABP8FA49_9BACT</name>
<organism evidence="6 7">
    <name type="scientific">Nibribacter koreensis</name>
    <dbReference type="NCBI Taxonomy" id="1084519"/>
    <lineage>
        <taxon>Bacteria</taxon>
        <taxon>Pseudomonadati</taxon>
        <taxon>Bacteroidota</taxon>
        <taxon>Cytophagia</taxon>
        <taxon>Cytophagales</taxon>
        <taxon>Hymenobacteraceae</taxon>
        <taxon>Nibribacter</taxon>
    </lineage>
</organism>
<evidence type="ECO:0000256" key="4">
    <source>
        <dbReference type="PROSITE-ProRule" id="PRU00473"/>
    </source>
</evidence>
<evidence type="ECO:0000256" key="3">
    <source>
        <dbReference type="ARBA" id="ARBA00023237"/>
    </source>
</evidence>
<gene>
    <name evidence="6" type="ORF">GCM10023183_07280</name>
</gene>
<dbReference type="CDD" id="cd15482">
    <property type="entry name" value="Sialidase_non-viral"/>
    <property type="match status" value="1"/>
</dbReference>
<evidence type="ECO:0000256" key="1">
    <source>
        <dbReference type="ARBA" id="ARBA00004442"/>
    </source>
</evidence>
<accession>A0ABP8FA49</accession>
<proteinExistence type="predicted"/>
<dbReference type="Gene3D" id="2.60.40.1120">
    <property type="entry name" value="Carboxypeptidase-like, regulatory domain"/>
    <property type="match status" value="1"/>
</dbReference>
<dbReference type="InterPro" id="IPR008969">
    <property type="entry name" value="CarboxyPept-like_regulatory"/>
</dbReference>
<dbReference type="InterPro" id="IPR011990">
    <property type="entry name" value="TPR-like_helical_dom_sf"/>
</dbReference>
<comment type="caution">
    <text evidence="6">The sequence shown here is derived from an EMBL/GenBank/DDBJ whole genome shotgun (WGS) entry which is preliminary data.</text>
</comment>
<dbReference type="InterPro" id="IPR050330">
    <property type="entry name" value="Bact_OuterMem_StrucFunc"/>
</dbReference>
<dbReference type="SUPFAM" id="SSF48452">
    <property type="entry name" value="TPR-like"/>
    <property type="match status" value="1"/>
</dbReference>
<dbReference type="Pfam" id="PF00691">
    <property type="entry name" value="OmpA"/>
    <property type="match status" value="1"/>
</dbReference>
<dbReference type="InterPro" id="IPR011042">
    <property type="entry name" value="6-blade_b-propeller_TolB-like"/>
</dbReference>
<dbReference type="PRINTS" id="PR01021">
    <property type="entry name" value="OMPADOMAIN"/>
</dbReference>
<dbReference type="InterPro" id="IPR006665">
    <property type="entry name" value="OmpA-like"/>
</dbReference>
<dbReference type="SUPFAM" id="SSF82171">
    <property type="entry name" value="DPP6 N-terminal domain-like"/>
    <property type="match status" value="1"/>
</dbReference>
<reference evidence="7" key="1">
    <citation type="journal article" date="2019" name="Int. J. Syst. Evol. Microbiol.">
        <title>The Global Catalogue of Microorganisms (GCM) 10K type strain sequencing project: providing services to taxonomists for standard genome sequencing and annotation.</title>
        <authorList>
            <consortium name="The Broad Institute Genomics Platform"/>
            <consortium name="The Broad Institute Genome Sequencing Center for Infectious Disease"/>
            <person name="Wu L."/>
            <person name="Ma J."/>
        </authorList>
    </citation>
    <scope>NUCLEOTIDE SEQUENCE [LARGE SCALE GENOMIC DNA]</scope>
    <source>
        <strain evidence="7">JCM 17917</strain>
    </source>
</reference>
<keyword evidence="3" id="KW-0998">Cell outer membrane</keyword>
<dbReference type="InterPro" id="IPR036737">
    <property type="entry name" value="OmpA-like_sf"/>
</dbReference>
<evidence type="ECO:0000256" key="2">
    <source>
        <dbReference type="ARBA" id="ARBA00023136"/>
    </source>
</evidence>
<dbReference type="EMBL" id="BAABGX010000001">
    <property type="protein sequence ID" value="GAA4298740.1"/>
    <property type="molecule type" value="Genomic_DNA"/>
</dbReference>
<evidence type="ECO:0000259" key="5">
    <source>
        <dbReference type="PROSITE" id="PS51123"/>
    </source>
</evidence>
<evidence type="ECO:0000313" key="6">
    <source>
        <dbReference type="EMBL" id="GAA4298740.1"/>
    </source>
</evidence>
<dbReference type="Gene3D" id="1.25.40.10">
    <property type="entry name" value="Tetratricopeptide repeat domain"/>
    <property type="match status" value="1"/>
</dbReference>
<sequence>MKLIGNREFEKAIEAFDEAIKRDSLYGEAYLRAAGLTRILQKPDAAYAYYKRGLPKLPATPGLAPEYLTFADLSFDRGLYSQSAEYYQKYLDLSKSKTSKQSLHATQQLKNVDFALKAMANPVAYTPVPLSQVVNAIGMQYSPVLTANQQSLLFTARTGKGGLDDENLYLSLKKNGEWQSPESISEVINSELNEGAATISADGRVLVFTSCNRKDSFGSCDLYISYREGTTWSKPVNMGSKVNTAAWDSQPSLSADGRTIYFASNRKGGLGSEDIWVTHQLEDGTWMVPINAGSTINSPGREAAPFLHASNATLYFATDGRQGMGKLDLFKATRSEKGWNEPENMGYPLNTHRDETSIFITADNKMGYYSGQPGTTGNVLIGLSQFEVPAIWKGKVTSSFALGTVYDAVTKKPIAAQVQVYDLDSASVVSQQVPSDKSTGAYTIVVNQGQEYALYVTAPGYVLVSRHISANATSQPLALDFYLQPISKGSKAVLSNLFFDTGKATLRTESRTELDKLYQFMKSNPSLKVEIAGHTDNVGQPASNLKLSEARAQEVVKYLVSKGLSASIFQAKGYGETQPKANNTTEENRQLNRRIELRIL</sequence>
<dbReference type="Gene3D" id="2.120.10.30">
    <property type="entry name" value="TolB, C-terminal domain"/>
    <property type="match status" value="1"/>
</dbReference>
<dbReference type="InterPro" id="IPR006664">
    <property type="entry name" value="OMP_bac"/>
</dbReference>
<keyword evidence="2 4" id="KW-0472">Membrane</keyword>
<dbReference type="PANTHER" id="PTHR30329:SF21">
    <property type="entry name" value="LIPOPROTEIN YIAD-RELATED"/>
    <property type="match status" value="1"/>
</dbReference>
<dbReference type="Gene3D" id="3.30.1330.60">
    <property type="entry name" value="OmpA-like domain"/>
    <property type="match status" value="1"/>
</dbReference>
<keyword evidence="7" id="KW-1185">Reference proteome</keyword>
<evidence type="ECO:0000313" key="7">
    <source>
        <dbReference type="Proteomes" id="UP001501844"/>
    </source>
</evidence>
<feature type="domain" description="OmpA-like" evidence="5">
    <location>
        <begin position="486"/>
        <end position="600"/>
    </location>
</feature>
<protein>
    <recommendedName>
        <fullName evidence="5">OmpA-like domain-containing protein</fullName>
    </recommendedName>
</protein>
<comment type="subcellular location">
    <subcellularLocation>
        <location evidence="1">Cell outer membrane</location>
    </subcellularLocation>
</comment>
<dbReference type="PANTHER" id="PTHR30329">
    <property type="entry name" value="STATOR ELEMENT OF FLAGELLAR MOTOR COMPLEX"/>
    <property type="match status" value="1"/>
</dbReference>
<dbReference type="CDD" id="cd07185">
    <property type="entry name" value="OmpA_C-like"/>
    <property type="match status" value="1"/>
</dbReference>
<dbReference type="PROSITE" id="PS51123">
    <property type="entry name" value="OMPA_2"/>
    <property type="match status" value="1"/>
</dbReference>